<evidence type="ECO:0000256" key="1">
    <source>
        <dbReference type="ARBA" id="ARBA00012513"/>
    </source>
</evidence>
<keyword evidence="2" id="KW-0723">Serine/threonine-protein kinase</keyword>
<gene>
    <name evidence="10" type="ORF">QLQ12_27135</name>
</gene>
<name>A0ABT6WRH5_9ACTN</name>
<feature type="compositionally biased region" description="Pro residues" evidence="8">
    <location>
        <begin position="426"/>
        <end position="435"/>
    </location>
</feature>
<evidence type="ECO:0000256" key="2">
    <source>
        <dbReference type="ARBA" id="ARBA00022527"/>
    </source>
</evidence>
<dbReference type="EMBL" id="JASCTH010000019">
    <property type="protein sequence ID" value="MDI6102298.1"/>
    <property type="molecule type" value="Genomic_DNA"/>
</dbReference>
<organism evidence="10 11">
    <name type="scientific">Actinoplanes sandaracinus</name>
    <dbReference type="NCBI Taxonomy" id="3045177"/>
    <lineage>
        <taxon>Bacteria</taxon>
        <taxon>Bacillati</taxon>
        <taxon>Actinomycetota</taxon>
        <taxon>Actinomycetes</taxon>
        <taxon>Micromonosporales</taxon>
        <taxon>Micromonosporaceae</taxon>
        <taxon>Actinoplanes</taxon>
    </lineage>
</organism>
<keyword evidence="11" id="KW-1185">Reference proteome</keyword>
<evidence type="ECO:0000256" key="4">
    <source>
        <dbReference type="ARBA" id="ARBA00022741"/>
    </source>
</evidence>
<feature type="domain" description="Protein kinase" evidence="9">
    <location>
        <begin position="18"/>
        <end position="281"/>
    </location>
</feature>
<dbReference type="InterPro" id="IPR017441">
    <property type="entry name" value="Protein_kinase_ATP_BS"/>
</dbReference>
<dbReference type="InterPro" id="IPR011009">
    <property type="entry name" value="Kinase-like_dom_sf"/>
</dbReference>
<dbReference type="PANTHER" id="PTHR43289">
    <property type="entry name" value="MITOGEN-ACTIVATED PROTEIN KINASE KINASE KINASE 20-RELATED"/>
    <property type="match status" value="1"/>
</dbReference>
<dbReference type="PROSITE" id="PS50011">
    <property type="entry name" value="PROTEIN_KINASE_DOM"/>
    <property type="match status" value="1"/>
</dbReference>
<dbReference type="SUPFAM" id="SSF56112">
    <property type="entry name" value="Protein kinase-like (PK-like)"/>
    <property type="match status" value="1"/>
</dbReference>
<dbReference type="Pfam" id="PF00069">
    <property type="entry name" value="Pkinase"/>
    <property type="match status" value="1"/>
</dbReference>
<dbReference type="Proteomes" id="UP001241758">
    <property type="component" value="Unassembled WGS sequence"/>
</dbReference>
<keyword evidence="5 10" id="KW-0418">Kinase</keyword>
<keyword evidence="3" id="KW-0808">Transferase</keyword>
<dbReference type="InterPro" id="IPR008271">
    <property type="entry name" value="Ser/Thr_kinase_AS"/>
</dbReference>
<keyword evidence="6 7" id="KW-0067">ATP-binding</keyword>
<dbReference type="PROSITE" id="PS00107">
    <property type="entry name" value="PROTEIN_KINASE_ATP"/>
    <property type="match status" value="1"/>
</dbReference>
<comment type="caution">
    <text evidence="10">The sequence shown here is derived from an EMBL/GenBank/DDBJ whole genome shotgun (WGS) entry which is preliminary data.</text>
</comment>
<dbReference type="CDD" id="cd14014">
    <property type="entry name" value="STKc_PknB_like"/>
    <property type="match status" value="1"/>
</dbReference>
<protein>
    <recommendedName>
        <fullName evidence="1">non-specific serine/threonine protein kinase</fullName>
        <ecNumber evidence="1">2.7.11.1</ecNumber>
    </recommendedName>
</protein>
<keyword evidence="4 7" id="KW-0547">Nucleotide-binding</keyword>
<dbReference type="PROSITE" id="PS00108">
    <property type="entry name" value="PROTEIN_KINASE_ST"/>
    <property type="match status" value="1"/>
</dbReference>
<dbReference type="EC" id="2.7.11.1" evidence="1"/>
<evidence type="ECO:0000256" key="6">
    <source>
        <dbReference type="ARBA" id="ARBA00022840"/>
    </source>
</evidence>
<feature type="compositionally biased region" description="Low complexity" evidence="8">
    <location>
        <begin position="359"/>
        <end position="375"/>
    </location>
</feature>
<proteinExistence type="predicted"/>
<sequence length="522" mass="52489">MSVAGEGFEAGLVLGGRYRLLAPIGAGGMAVVWQAHDGVLGRAVAVKMVAPSQAGDAGSRERIRHEARAAAALSHPNIAQVHDYGEMDRAGRPVPYVVMELVPGGTLLARLRAGPLAPRFAMRTGAEIAAALAAAHAEGLVHRDIKPGNVMLAPTGAKVVDFGIAAAVTPVGAAPRDGDTGDELLGTPAYLAPERLVGDAVVPASDVYALGVVLYRMLTGRSPWSSEDTRQMLEAHLYVPPAPLRPVADVPDYVVDLCNRCLAKDPAQRPRAEEIAEMLALGAGVRVVTDEPHAPVAAEGEPSVLVRPARRPGAPSTAEERPERKRLPVRLAAAGILLLGAGAGAWVLSGGPEQAGADGPVVGVSPASAPASPAARTQSRGATARPGGGTKPAASGPAPGGRTPPVVTGSQPAPPAPGATTTVPAAPDPVTPPPAATTATATATTEPAPAERTLSSAGGTVVATCPTAGTARLLSWKPTSPYKVASAESGPATSPAVTFKHGNRLVTMTVTCSGGVPSASVA</sequence>
<dbReference type="Gene3D" id="1.10.510.10">
    <property type="entry name" value="Transferase(Phosphotransferase) domain 1"/>
    <property type="match status" value="1"/>
</dbReference>
<feature type="compositionally biased region" description="Low complexity" evidence="8">
    <location>
        <begin position="436"/>
        <end position="450"/>
    </location>
</feature>
<evidence type="ECO:0000256" key="3">
    <source>
        <dbReference type="ARBA" id="ARBA00022679"/>
    </source>
</evidence>
<feature type="binding site" evidence="7">
    <location>
        <position position="47"/>
    </location>
    <ligand>
        <name>ATP</name>
        <dbReference type="ChEBI" id="CHEBI:30616"/>
    </ligand>
</feature>
<evidence type="ECO:0000313" key="10">
    <source>
        <dbReference type="EMBL" id="MDI6102298.1"/>
    </source>
</evidence>
<reference evidence="10 11" key="1">
    <citation type="submission" date="2023-05" db="EMBL/GenBank/DDBJ databases">
        <title>Actinoplanes sp. NEAU-A12 genome sequencing.</title>
        <authorList>
            <person name="Wang Z.-S."/>
        </authorList>
    </citation>
    <scope>NUCLEOTIDE SEQUENCE [LARGE SCALE GENOMIC DNA]</scope>
    <source>
        <strain evidence="10 11">NEAU-A12</strain>
    </source>
</reference>
<evidence type="ECO:0000256" key="5">
    <source>
        <dbReference type="ARBA" id="ARBA00022777"/>
    </source>
</evidence>
<feature type="region of interest" description="Disordered" evidence="8">
    <location>
        <begin position="307"/>
        <end position="326"/>
    </location>
</feature>
<evidence type="ECO:0000259" key="9">
    <source>
        <dbReference type="PROSITE" id="PS50011"/>
    </source>
</evidence>
<dbReference type="InterPro" id="IPR000719">
    <property type="entry name" value="Prot_kinase_dom"/>
</dbReference>
<dbReference type="Gene3D" id="3.30.200.20">
    <property type="entry name" value="Phosphorylase Kinase, domain 1"/>
    <property type="match status" value="1"/>
</dbReference>
<evidence type="ECO:0000256" key="7">
    <source>
        <dbReference type="PROSITE-ProRule" id="PRU10141"/>
    </source>
</evidence>
<dbReference type="RefSeq" id="WP_282763326.1">
    <property type="nucleotide sequence ID" value="NZ_JASCTH010000019.1"/>
</dbReference>
<evidence type="ECO:0000256" key="8">
    <source>
        <dbReference type="SAM" id="MobiDB-lite"/>
    </source>
</evidence>
<feature type="region of interest" description="Disordered" evidence="8">
    <location>
        <begin position="358"/>
        <end position="457"/>
    </location>
</feature>
<evidence type="ECO:0000313" key="11">
    <source>
        <dbReference type="Proteomes" id="UP001241758"/>
    </source>
</evidence>
<dbReference type="SMART" id="SM00220">
    <property type="entry name" value="S_TKc"/>
    <property type="match status" value="1"/>
</dbReference>
<dbReference type="PANTHER" id="PTHR43289:SF6">
    <property type="entry name" value="SERINE_THREONINE-PROTEIN KINASE NEKL-3"/>
    <property type="match status" value="1"/>
</dbReference>
<accession>A0ABT6WRH5</accession>
<dbReference type="GO" id="GO:0016301">
    <property type="term" value="F:kinase activity"/>
    <property type="evidence" value="ECO:0007669"/>
    <property type="project" value="UniProtKB-KW"/>
</dbReference>